<dbReference type="EMBL" id="BMLN01000007">
    <property type="protein sequence ID" value="GGO02877.1"/>
    <property type="molecule type" value="Genomic_DNA"/>
</dbReference>
<dbReference type="InterPro" id="IPR008928">
    <property type="entry name" value="6-hairpin_glycosidase_sf"/>
</dbReference>
<sequence>MKNMMENDALPLSYLRRLTDDTGIFQHTKFGVADRSHGYTSDDNARALIAAVLAYAKRPSESGLDLAHTYLSFLYHAQNPDGSFRNFMNYDRSFAETVGSDDCQGRCLWALGSAITETGLPDNLQNTCKYMLDRALPHLEQIRSPRAIGYALIGLTSILESPDALFYAFPYMDAEKPNPDFLSRARIEALIDAMANKLNDSYTIYRKDDWHWYEDSLTYGNAMLPWAMLKVSRLPGKEAYAPAARESLDFLIKQTFADEGHFKPIGSGGWYTRNGTPALYDEQPIEASETMFACLEAYRRFGAPAYHEFAVRCYEWFHGANSLKQSLIDPQTGGCYDGIHAQGLNLNQGSENIISYCMAQAVILPLPQTV</sequence>
<name>A0ABQ2L4I3_9BACL</name>
<evidence type="ECO:0000313" key="1">
    <source>
        <dbReference type="EMBL" id="GGO02877.1"/>
    </source>
</evidence>
<organism evidence="1 2">
    <name type="scientific">Saccharibacillus kuerlensis</name>
    <dbReference type="NCBI Taxonomy" id="459527"/>
    <lineage>
        <taxon>Bacteria</taxon>
        <taxon>Bacillati</taxon>
        <taxon>Bacillota</taxon>
        <taxon>Bacilli</taxon>
        <taxon>Bacillales</taxon>
        <taxon>Paenibacillaceae</taxon>
        <taxon>Saccharibacillus</taxon>
    </lineage>
</organism>
<keyword evidence="1" id="KW-0808">Transferase</keyword>
<proteinExistence type="predicted"/>
<dbReference type="Gene3D" id="1.50.10.20">
    <property type="match status" value="1"/>
</dbReference>
<keyword evidence="2" id="KW-1185">Reference proteome</keyword>
<dbReference type="InterPro" id="IPR008930">
    <property type="entry name" value="Terpenoid_cyclase/PrenylTrfase"/>
</dbReference>
<comment type="caution">
    <text evidence="1">The sequence shown here is derived from an EMBL/GenBank/DDBJ whole genome shotgun (WGS) entry which is preliminary data.</text>
</comment>
<gene>
    <name evidence="1" type="ORF">GCM10010969_26600</name>
</gene>
<dbReference type="GO" id="GO:0016740">
    <property type="term" value="F:transferase activity"/>
    <property type="evidence" value="ECO:0007669"/>
    <property type="project" value="UniProtKB-KW"/>
</dbReference>
<dbReference type="SUPFAM" id="SSF48239">
    <property type="entry name" value="Terpenoid cyclases/Protein prenyltransferases"/>
    <property type="match status" value="1"/>
</dbReference>
<evidence type="ECO:0000313" key="2">
    <source>
        <dbReference type="Proteomes" id="UP000606653"/>
    </source>
</evidence>
<dbReference type="SUPFAM" id="SSF48208">
    <property type="entry name" value="Six-hairpin glycosidases"/>
    <property type="match status" value="1"/>
</dbReference>
<accession>A0ABQ2L4I3</accession>
<dbReference type="Proteomes" id="UP000606653">
    <property type="component" value="Unassembled WGS sequence"/>
</dbReference>
<protein>
    <submittedName>
        <fullName evidence="1">Glycosyl transferase</fullName>
    </submittedName>
</protein>
<reference evidence="2" key="1">
    <citation type="journal article" date="2019" name="Int. J. Syst. Evol. Microbiol.">
        <title>The Global Catalogue of Microorganisms (GCM) 10K type strain sequencing project: providing services to taxonomists for standard genome sequencing and annotation.</title>
        <authorList>
            <consortium name="The Broad Institute Genomics Platform"/>
            <consortium name="The Broad Institute Genome Sequencing Center for Infectious Disease"/>
            <person name="Wu L."/>
            <person name="Ma J."/>
        </authorList>
    </citation>
    <scope>NUCLEOTIDE SEQUENCE [LARGE SCALE GENOMIC DNA]</scope>
    <source>
        <strain evidence="2">CGMCC 1.6964</strain>
    </source>
</reference>